<evidence type="ECO:0000256" key="4">
    <source>
        <dbReference type="ARBA" id="ARBA00022553"/>
    </source>
</evidence>
<evidence type="ECO:0000256" key="10">
    <source>
        <dbReference type="ARBA" id="ARBA00079876"/>
    </source>
</evidence>
<dbReference type="InterPro" id="IPR016098">
    <property type="entry name" value="CAP/MinC_C"/>
</dbReference>
<keyword evidence="4" id="KW-0597">Phosphoprotein</keyword>
<comment type="similarity">
    <text evidence="2">Belongs to the TBCC family.</text>
</comment>
<keyword evidence="3" id="KW-0963">Cytoplasm</keyword>
<dbReference type="EMBL" id="EAAA01001478">
    <property type="status" value="NOT_ANNOTATED_CDS"/>
    <property type="molecule type" value="Genomic_DNA"/>
</dbReference>
<dbReference type="GO" id="GO:0015631">
    <property type="term" value="F:tubulin binding"/>
    <property type="evidence" value="ECO:0007669"/>
    <property type="project" value="InterPro"/>
</dbReference>
<dbReference type="GO" id="GO:0007021">
    <property type="term" value="P:tubulin complex assembly"/>
    <property type="evidence" value="ECO:0000318"/>
    <property type="project" value="GO_Central"/>
</dbReference>
<dbReference type="Ensembl" id="ENSCINT00000003691.3">
    <property type="protein sequence ID" value="ENSCINP00000003691.3"/>
    <property type="gene ID" value="ENSCING00000011464.2"/>
</dbReference>
<dbReference type="OMA" id="YFQHEIT"/>
<dbReference type="Pfam" id="PF07986">
    <property type="entry name" value="TBCC"/>
    <property type="match status" value="1"/>
</dbReference>
<evidence type="ECO:0000256" key="9">
    <source>
        <dbReference type="ARBA" id="ARBA00067872"/>
    </source>
</evidence>
<dbReference type="SMART" id="SM00673">
    <property type="entry name" value="CARP"/>
    <property type="match status" value="2"/>
</dbReference>
<reference evidence="13" key="2">
    <citation type="journal article" date="2008" name="Genome Biol.">
        <title>Improved genome assembly and evidence-based global gene model set for the chordate Ciona intestinalis: new insight into intron and operon populations.</title>
        <authorList>
            <person name="Satou Y."/>
            <person name="Mineta K."/>
            <person name="Ogasawara M."/>
            <person name="Sasakura Y."/>
            <person name="Shoguchi E."/>
            <person name="Ueno K."/>
            <person name="Yamada L."/>
            <person name="Matsumoto J."/>
            <person name="Wasserscheid J."/>
            <person name="Dewar K."/>
            <person name="Wiley G.B."/>
            <person name="Macmil S.L."/>
            <person name="Roe B.A."/>
            <person name="Zeller R.W."/>
            <person name="Hastings K.E."/>
            <person name="Lemaire P."/>
            <person name="Lindquist E."/>
            <person name="Endo T."/>
            <person name="Hotta K."/>
            <person name="Inaba K."/>
        </authorList>
    </citation>
    <scope>NUCLEOTIDE SEQUENCE [LARGE SCALE GENOMIC DNA]</scope>
    <source>
        <strain evidence="13">wild type</strain>
    </source>
</reference>
<reference evidence="13" key="3">
    <citation type="submission" date="2025-08" db="UniProtKB">
        <authorList>
            <consortium name="Ensembl"/>
        </authorList>
    </citation>
    <scope>IDENTIFICATION</scope>
</reference>
<dbReference type="InterPro" id="IPR017901">
    <property type="entry name" value="C-CAP_CF_C-like"/>
</dbReference>
<dbReference type="InterPro" id="IPR006599">
    <property type="entry name" value="CARP_motif"/>
</dbReference>
<dbReference type="GO" id="GO:0005737">
    <property type="term" value="C:cytoplasm"/>
    <property type="evidence" value="ECO:0000318"/>
    <property type="project" value="GO_Central"/>
</dbReference>
<dbReference type="GO" id="GO:0006457">
    <property type="term" value="P:protein folding"/>
    <property type="evidence" value="ECO:0000318"/>
    <property type="project" value="GO_Central"/>
</dbReference>
<dbReference type="InterPro" id="IPR027684">
    <property type="entry name" value="TBCC"/>
</dbReference>
<dbReference type="Gene3D" id="2.160.20.70">
    <property type="match status" value="1"/>
</dbReference>
<evidence type="ECO:0000256" key="2">
    <source>
        <dbReference type="ARBA" id="ARBA00008848"/>
    </source>
</evidence>
<comment type="subcellular location">
    <subcellularLocation>
        <location evidence="1">Cytoplasm</location>
    </subcellularLocation>
</comment>
<dbReference type="HOGENOM" id="CLU_032612_2_1_1"/>
<dbReference type="AlphaFoldDB" id="F6VXB1"/>
<dbReference type="FunFam" id="1.20.58.1250:FF:000001">
    <property type="entry name" value="Tubulin-specific chaperone C"/>
    <property type="match status" value="1"/>
</dbReference>
<dbReference type="Gene3D" id="1.20.58.1250">
    <property type="entry name" value="Tubulin Binding Cofactor C, N-terminal domain"/>
    <property type="match status" value="1"/>
</dbReference>
<feature type="region of interest" description="Disordered" evidence="11">
    <location>
        <begin position="1"/>
        <end position="55"/>
    </location>
</feature>
<evidence type="ECO:0000256" key="8">
    <source>
        <dbReference type="ARBA" id="ARBA00058607"/>
    </source>
</evidence>
<dbReference type="InterPro" id="IPR012945">
    <property type="entry name" value="Tubulin-bd_cofactor_C_dom"/>
</dbReference>
<comment type="function">
    <text evidence="8">Tubulin-folding protein; involved in the final step of the tubulin folding pathway.</text>
</comment>
<dbReference type="PANTHER" id="PTHR15139">
    <property type="entry name" value="TUBULIN FOLDING COFACTOR C"/>
    <property type="match status" value="1"/>
</dbReference>
<organism evidence="13 14">
    <name type="scientific">Ciona intestinalis</name>
    <name type="common">Transparent sea squirt</name>
    <name type="synonym">Ascidia intestinalis</name>
    <dbReference type="NCBI Taxonomy" id="7719"/>
    <lineage>
        <taxon>Eukaryota</taxon>
        <taxon>Metazoa</taxon>
        <taxon>Chordata</taxon>
        <taxon>Tunicata</taxon>
        <taxon>Ascidiacea</taxon>
        <taxon>Phlebobranchia</taxon>
        <taxon>Cionidae</taxon>
        <taxon>Ciona</taxon>
    </lineage>
</organism>
<dbReference type="Pfam" id="PF16752">
    <property type="entry name" value="TBCC_N"/>
    <property type="match status" value="1"/>
</dbReference>
<name>F6VXB1_CIOIN</name>
<feature type="compositionally biased region" description="Basic and acidic residues" evidence="11">
    <location>
        <begin position="44"/>
        <end position="55"/>
    </location>
</feature>
<evidence type="ECO:0000256" key="6">
    <source>
        <dbReference type="ARBA" id="ARBA00023186"/>
    </source>
</evidence>
<dbReference type="STRING" id="7719.ENSCINP00000003691"/>
<reference evidence="14" key="1">
    <citation type="journal article" date="2002" name="Science">
        <title>The draft genome of Ciona intestinalis: insights into chordate and vertebrate origins.</title>
        <authorList>
            <person name="Dehal P."/>
            <person name="Satou Y."/>
            <person name="Campbell R.K."/>
            <person name="Chapman J."/>
            <person name="Degnan B."/>
            <person name="De Tomaso A."/>
            <person name="Davidson B."/>
            <person name="Di Gregorio A."/>
            <person name="Gelpke M."/>
            <person name="Goodstein D.M."/>
            <person name="Harafuji N."/>
            <person name="Hastings K.E."/>
            <person name="Ho I."/>
            <person name="Hotta K."/>
            <person name="Huang W."/>
            <person name="Kawashima T."/>
            <person name="Lemaire P."/>
            <person name="Martinez D."/>
            <person name="Meinertzhagen I.A."/>
            <person name="Necula S."/>
            <person name="Nonaka M."/>
            <person name="Putnam N."/>
            <person name="Rash S."/>
            <person name="Saiga H."/>
            <person name="Satake M."/>
            <person name="Terry A."/>
            <person name="Yamada L."/>
            <person name="Wang H.G."/>
            <person name="Awazu S."/>
            <person name="Azumi K."/>
            <person name="Boore J."/>
            <person name="Branno M."/>
            <person name="Chin-Bow S."/>
            <person name="DeSantis R."/>
            <person name="Doyle S."/>
            <person name="Francino P."/>
            <person name="Keys D.N."/>
            <person name="Haga S."/>
            <person name="Hayashi H."/>
            <person name="Hino K."/>
            <person name="Imai K.S."/>
            <person name="Inaba K."/>
            <person name="Kano S."/>
            <person name="Kobayashi K."/>
            <person name="Kobayashi M."/>
            <person name="Lee B.I."/>
            <person name="Makabe K.W."/>
            <person name="Manohar C."/>
            <person name="Matassi G."/>
            <person name="Medina M."/>
            <person name="Mochizuki Y."/>
            <person name="Mount S."/>
            <person name="Morishita T."/>
            <person name="Miura S."/>
            <person name="Nakayama A."/>
            <person name="Nishizaka S."/>
            <person name="Nomoto H."/>
            <person name="Ohta F."/>
            <person name="Oishi K."/>
            <person name="Rigoutsos I."/>
            <person name="Sano M."/>
            <person name="Sasaki A."/>
            <person name="Sasakura Y."/>
            <person name="Shoguchi E."/>
            <person name="Shin-i T."/>
            <person name="Spagnuolo A."/>
            <person name="Stainier D."/>
            <person name="Suzuki M.M."/>
            <person name="Tassy O."/>
            <person name="Takatori N."/>
            <person name="Tokuoka M."/>
            <person name="Yagi K."/>
            <person name="Yoshizaki F."/>
            <person name="Wada S."/>
            <person name="Zhang C."/>
            <person name="Hyatt P.D."/>
            <person name="Larimer F."/>
            <person name="Detter C."/>
            <person name="Doggett N."/>
            <person name="Glavina T."/>
            <person name="Hawkins T."/>
            <person name="Richardson P."/>
            <person name="Lucas S."/>
            <person name="Kohara Y."/>
            <person name="Levine M."/>
            <person name="Satoh N."/>
            <person name="Rokhsar D.S."/>
        </authorList>
    </citation>
    <scope>NUCLEOTIDE SEQUENCE [LARGE SCALE GENOMIC DNA]</scope>
</reference>
<dbReference type="PANTHER" id="PTHR15139:SF0">
    <property type="entry name" value="TUBULIN-SPECIFIC CHAPERONE C"/>
    <property type="match status" value="1"/>
</dbReference>
<accession>F6VXB1</accession>
<evidence type="ECO:0000256" key="7">
    <source>
        <dbReference type="ARBA" id="ARBA00026055"/>
    </source>
</evidence>
<dbReference type="GO" id="GO:0005829">
    <property type="term" value="C:cytosol"/>
    <property type="evidence" value="ECO:0007669"/>
    <property type="project" value="UniProtKB-ARBA"/>
</dbReference>
<feature type="domain" description="C-CAP/cofactor C-like" evidence="12">
    <location>
        <begin position="169"/>
        <end position="324"/>
    </location>
</feature>
<dbReference type="GO" id="GO:0007023">
    <property type="term" value="P:post-chaperonin tubulin folding pathway"/>
    <property type="evidence" value="ECO:0007669"/>
    <property type="project" value="InterPro"/>
</dbReference>
<dbReference type="Proteomes" id="UP000008144">
    <property type="component" value="Chromosome 2"/>
</dbReference>
<dbReference type="PROSITE" id="PS51329">
    <property type="entry name" value="C_CAP_COFACTOR_C"/>
    <property type="match status" value="1"/>
</dbReference>
<proteinExistence type="inferred from homology"/>
<dbReference type="FunCoup" id="F6VXB1">
    <property type="interactions" value="32"/>
</dbReference>
<evidence type="ECO:0000313" key="14">
    <source>
        <dbReference type="Proteomes" id="UP000008144"/>
    </source>
</evidence>
<dbReference type="InterPro" id="IPR038397">
    <property type="entry name" value="TBCC_N_sf"/>
</dbReference>
<protein>
    <recommendedName>
        <fullName evidence="9">Tubulin-specific chaperone C</fullName>
    </recommendedName>
    <alternativeName>
        <fullName evidence="10">Tubulin-folding cofactor C</fullName>
    </alternativeName>
</protein>
<sequence length="346" mass="39821">EDILASFVEKNTDSENSERNSALKELKERLEDRNESRVLNLQQKHKEEESEKVTEEKSDFFTQNFEKEAALLEEMLLCNGIEKTDRLLVVDHFDAITASFSRLQKFFSDSIMFLPKYKSRKAKSQLTELQAKIDLKRVEMIPKKKFAFKSKSKKAERKTEPDVETTSKPVKTAGEIMMAKLCKEFQVKDKMGETIEMNENEINQCDVSISNLKNCTVRLRGAPGTVHISDVQECVISIGPVSGSVFVDRCTDSRIATGCQQLRVHHTKRTDFYLHVTSRAIIEDTTEIRVTPYNLNYSELDSHFKLSGLDQSTNNWQNVDDFNWLAMSTPSPNWSVLDKNEQKVEW</sequence>
<feature type="compositionally biased region" description="Basic and acidic residues" evidence="11">
    <location>
        <begin position="10"/>
        <end position="36"/>
    </location>
</feature>
<evidence type="ECO:0000256" key="3">
    <source>
        <dbReference type="ARBA" id="ARBA00022490"/>
    </source>
</evidence>
<comment type="subunit">
    <text evidence="7">Supercomplex made of cofactors A to E. Cofactors A and D function by capturing and stabilizing tubulin in a quasi-native conformation. Cofactor E binds to the cofactor D-tubulin complex; interaction with cofactor C then causes the release of tubulin polypeptides that are committed to the native state.</text>
</comment>
<evidence type="ECO:0000256" key="1">
    <source>
        <dbReference type="ARBA" id="ARBA00004496"/>
    </source>
</evidence>
<keyword evidence="14" id="KW-1185">Reference proteome</keyword>
<evidence type="ECO:0000256" key="5">
    <source>
        <dbReference type="ARBA" id="ARBA00022990"/>
    </source>
</evidence>
<keyword evidence="5" id="KW-0007">Acetylation</keyword>
<keyword evidence="6" id="KW-0143">Chaperone</keyword>
<dbReference type="InParanoid" id="F6VXB1"/>
<dbReference type="FunFam" id="2.160.20.70:FF:000007">
    <property type="entry name" value="tubulin-specific chaperone C"/>
    <property type="match status" value="1"/>
</dbReference>
<dbReference type="GeneTree" id="ENSGT00940000162058"/>
<evidence type="ECO:0000259" key="12">
    <source>
        <dbReference type="PROSITE" id="PS51329"/>
    </source>
</evidence>
<evidence type="ECO:0000256" key="11">
    <source>
        <dbReference type="SAM" id="MobiDB-lite"/>
    </source>
</evidence>
<dbReference type="InterPro" id="IPR031925">
    <property type="entry name" value="TBCC_N"/>
</dbReference>
<evidence type="ECO:0000313" key="13">
    <source>
        <dbReference type="Ensembl" id="ENSCINP00000003691.3"/>
    </source>
</evidence>
<reference evidence="13" key="4">
    <citation type="submission" date="2025-09" db="UniProtKB">
        <authorList>
            <consortium name="Ensembl"/>
        </authorList>
    </citation>
    <scope>IDENTIFICATION</scope>
</reference>